<feature type="compositionally biased region" description="Basic residues" evidence="1">
    <location>
        <begin position="15"/>
        <end position="61"/>
    </location>
</feature>
<dbReference type="EMBL" id="JAXCGZ010009519">
    <property type="protein sequence ID" value="KAK7076895.1"/>
    <property type="molecule type" value="Genomic_DNA"/>
</dbReference>
<feature type="region of interest" description="Disordered" evidence="1">
    <location>
        <begin position="973"/>
        <end position="1014"/>
    </location>
</feature>
<feature type="region of interest" description="Disordered" evidence="1">
    <location>
        <begin position="617"/>
        <end position="638"/>
    </location>
</feature>
<feature type="region of interest" description="Disordered" evidence="1">
    <location>
        <begin position="1"/>
        <end position="77"/>
    </location>
</feature>
<evidence type="ECO:0000256" key="2">
    <source>
        <dbReference type="SAM" id="Phobius"/>
    </source>
</evidence>
<dbReference type="AlphaFoldDB" id="A0AAN8XD65"/>
<gene>
    <name evidence="3" type="ORF">SK128_002409</name>
</gene>
<comment type="caution">
    <text evidence="3">The sequence shown here is derived from an EMBL/GenBank/DDBJ whole genome shotgun (WGS) entry which is preliminary data.</text>
</comment>
<evidence type="ECO:0000256" key="1">
    <source>
        <dbReference type="SAM" id="MobiDB-lite"/>
    </source>
</evidence>
<evidence type="ECO:0000313" key="4">
    <source>
        <dbReference type="Proteomes" id="UP001381693"/>
    </source>
</evidence>
<feature type="region of interest" description="Disordered" evidence="1">
    <location>
        <begin position="712"/>
        <end position="738"/>
    </location>
</feature>
<sequence length="1252" mass="138909">MQTSRSPMRNSSLSRRTHRRSRSHISPQRRPRRRTHSHSPVRRHGRGHHHHHQVTRGRSPTRVHAGASRTLGPQRVCHQTATLTTTCSTMPTHSISYSPQRHRDSDVSSTACLIGGTEGEDLENRRNHRRTSGNIDAHALESIDEDLKKDSVKNRICRAAKVVSGFLIAMGLILVFYVIITTILGESTPLDIFDFEFDTGTIIHHQNNHSDNLLKARDRILSPEIRDISSYTLDVIDIEPRSTENQSEEDHLSHYRVGDLLKRRDHAEFTDQIEDEYSSNIYDYYDVHYHNSSYSSPAVGGNATNKTTLEGRSYIAYIPVPLNDEDDDEIQEEEEDDKDSKTSSNPMFVPVMIVPSGRRNSNRHVNPMANSNFGTNRQFPLPPARGPLLIQPPRPTLLPSGNMGKILPNLQSPSINLNSFANRQSNYMPHIPPMPLSRNDFSNLGKGMMPNLSLLNSQHGNLNNGKGNGFHNGNMFISGNTNGNPGSDMTFRNIGNILSENRNLGTSRGDNFPSETILKSLREIMIRGQSNSPPHIASGTTGLMTTESGKRPISQPPPRPSLSDIRRLGLPNPRIPEIRRRMRPRLLPKSRMSGPLPRYRFRYPPPILPPLGMPIVPRRHAPKPTGPSRKPPKNFQYQYPKDSESIQDIIRYMKDRERNQNNGHALPGINFGRPEFNGYTIGDQNHILGPSPFEDHISDLLESHEDVTYRGDAQSGSNLNGGGSDITRNGNKYSMGGHTLGGGGSNVMKSGGGGIPGFNSNSNNHNDGGYSYNENGGNNYNRFKNEYNNGPSTHSNGNDYNGGSNSFSNGNSYNSGNNYNSVNSHNNGNSYNSGNNYSAGNHYSGGNNHNNDNSYNSGNNYSDGNHYSGGNSYNDGNKYNSGNNYNNGNNYNSNGNDYYNGNSFNSGSNYNTHNIDQGENNYHSGNINNHNTGGSIISSIIPSVFNTYNTKGSSKPTPFNIMLDVYPMDVGSGTSGSRPFQSTISFDTNDLDISDRQRYNPSNGSGRHNSKDTNKHEVILHLNLYSKTPPSLKNSGSSGNGLSSRSGAVSLAVPLTGQMSPVDIYRAIMTKARAEKPQAQVQIMSGEEATGERDEVEIELFDVEEGPRLLEAIRQGLQKLNTNLPPESRFLISDEVASPVQLYEAVNGETVSSPGDQSASGEKDGNVFANHNYNVNSSLHSNYDDTDYYYYYDYYEYEDSPGDDTARDTDERKTKRESEILTSTVSNVGPYEMLPTPCWHLTDSEEDDHYLQ</sequence>
<feature type="region of interest" description="Disordered" evidence="1">
    <location>
        <begin position="529"/>
        <end position="570"/>
    </location>
</feature>
<protein>
    <submittedName>
        <fullName evidence="3">Uncharacterized protein</fullName>
    </submittedName>
</protein>
<feature type="region of interest" description="Disordered" evidence="1">
    <location>
        <begin position="753"/>
        <end position="927"/>
    </location>
</feature>
<feature type="compositionally biased region" description="Acidic residues" evidence="1">
    <location>
        <begin position="323"/>
        <end position="337"/>
    </location>
</feature>
<keyword evidence="2" id="KW-0472">Membrane</keyword>
<feature type="compositionally biased region" description="Polar residues" evidence="1">
    <location>
        <begin position="975"/>
        <end position="988"/>
    </location>
</feature>
<keyword evidence="2" id="KW-1133">Transmembrane helix</keyword>
<dbReference type="Proteomes" id="UP001381693">
    <property type="component" value="Unassembled WGS sequence"/>
</dbReference>
<name>A0AAN8XD65_HALRR</name>
<evidence type="ECO:0000313" key="3">
    <source>
        <dbReference type="EMBL" id="KAK7076895.1"/>
    </source>
</evidence>
<feature type="region of interest" description="Disordered" evidence="1">
    <location>
        <begin position="321"/>
        <end position="348"/>
    </location>
</feature>
<keyword evidence="4" id="KW-1185">Reference proteome</keyword>
<feature type="transmembrane region" description="Helical" evidence="2">
    <location>
        <begin position="159"/>
        <end position="180"/>
    </location>
</feature>
<reference evidence="3 4" key="1">
    <citation type="submission" date="2023-11" db="EMBL/GenBank/DDBJ databases">
        <title>Halocaridina rubra genome assembly.</title>
        <authorList>
            <person name="Smith C."/>
        </authorList>
    </citation>
    <scope>NUCLEOTIDE SEQUENCE [LARGE SCALE GENOMIC DNA]</scope>
    <source>
        <strain evidence="3">EP-1</strain>
        <tissue evidence="3">Whole</tissue>
    </source>
</reference>
<organism evidence="3 4">
    <name type="scientific">Halocaridina rubra</name>
    <name type="common">Hawaiian red shrimp</name>
    <dbReference type="NCBI Taxonomy" id="373956"/>
    <lineage>
        <taxon>Eukaryota</taxon>
        <taxon>Metazoa</taxon>
        <taxon>Ecdysozoa</taxon>
        <taxon>Arthropoda</taxon>
        <taxon>Crustacea</taxon>
        <taxon>Multicrustacea</taxon>
        <taxon>Malacostraca</taxon>
        <taxon>Eumalacostraca</taxon>
        <taxon>Eucarida</taxon>
        <taxon>Decapoda</taxon>
        <taxon>Pleocyemata</taxon>
        <taxon>Caridea</taxon>
        <taxon>Atyoidea</taxon>
        <taxon>Atyidae</taxon>
        <taxon>Halocaridina</taxon>
    </lineage>
</organism>
<feature type="compositionally biased region" description="Polar residues" evidence="1">
    <location>
        <begin position="529"/>
        <end position="547"/>
    </location>
</feature>
<feature type="compositionally biased region" description="Low complexity" evidence="1">
    <location>
        <begin position="766"/>
        <end position="911"/>
    </location>
</feature>
<accession>A0AAN8XD65</accession>
<proteinExistence type="predicted"/>
<keyword evidence="2" id="KW-0812">Transmembrane</keyword>